<feature type="signal peptide" evidence="7">
    <location>
        <begin position="1"/>
        <end position="17"/>
    </location>
</feature>
<evidence type="ECO:0000313" key="8">
    <source>
        <dbReference type="EMBL" id="CAJ0564352.1"/>
    </source>
</evidence>
<dbReference type="InterPro" id="IPR019408">
    <property type="entry name" value="7TM_GPCR_serpentine_rcpt_Srab"/>
</dbReference>
<dbReference type="Pfam" id="PF10292">
    <property type="entry name" value="7TM_GPCR_Srab"/>
    <property type="match status" value="1"/>
</dbReference>
<keyword evidence="2 6" id="KW-0812">Transmembrane</keyword>
<dbReference type="PANTHER" id="PTHR31357:SF18">
    <property type="entry name" value="SERPENTINE RECEPTOR, CLASS T"/>
    <property type="match status" value="1"/>
</dbReference>
<feature type="non-terminal residue" evidence="8">
    <location>
        <position position="1"/>
    </location>
</feature>
<evidence type="ECO:0000256" key="7">
    <source>
        <dbReference type="SAM" id="SignalP"/>
    </source>
</evidence>
<dbReference type="AlphaFoldDB" id="A0AA36FRL0"/>
<comment type="subcellular location">
    <subcellularLocation>
        <location evidence="1">Membrane</location>
        <topology evidence="1">Multi-pass membrane protein</topology>
    </subcellularLocation>
</comment>
<feature type="transmembrane region" description="Helical" evidence="6">
    <location>
        <begin position="80"/>
        <end position="102"/>
    </location>
</feature>
<organism evidence="8 9">
    <name type="scientific">Mesorhabditis spiculigera</name>
    <dbReference type="NCBI Taxonomy" id="96644"/>
    <lineage>
        <taxon>Eukaryota</taxon>
        <taxon>Metazoa</taxon>
        <taxon>Ecdysozoa</taxon>
        <taxon>Nematoda</taxon>
        <taxon>Chromadorea</taxon>
        <taxon>Rhabditida</taxon>
        <taxon>Rhabditina</taxon>
        <taxon>Rhabditomorpha</taxon>
        <taxon>Rhabditoidea</taxon>
        <taxon>Rhabditidae</taxon>
        <taxon>Mesorhabditinae</taxon>
        <taxon>Mesorhabditis</taxon>
    </lineage>
</organism>
<keyword evidence="3 6" id="KW-1133">Transmembrane helix</keyword>
<dbReference type="GO" id="GO:0004984">
    <property type="term" value="F:olfactory receptor activity"/>
    <property type="evidence" value="ECO:0007669"/>
    <property type="project" value="TreeGrafter"/>
</dbReference>
<gene>
    <name evidence="8" type="ORF">MSPICULIGERA_LOCUS3033</name>
</gene>
<dbReference type="PANTHER" id="PTHR31357">
    <property type="entry name" value="SERPENTINE RECEPTOR CLASS ALPHA-10"/>
    <property type="match status" value="1"/>
</dbReference>
<protein>
    <submittedName>
        <fullName evidence="8">Uncharacterized protein</fullName>
    </submittedName>
</protein>
<dbReference type="InterPro" id="IPR051080">
    <property type="entry name" value="Nematode_rcpt-like_serp_alpha"/>
</dbReference>
<evidence type="ECO:0000256" key="1">
    <source>
        <dbReference type="ARBA" id="ARBA00004141"/>
    </source>
</evidence>
<name>A0AA36FRL0_9BILA</name>
<dbReference type="EMBL" id="CATQJA010000861">
    <property type="protein sequence ID" value="CAJ0564352.1"/>
    <property type="molecule type" value="Genomic_DNA"/>
</dbReference>
<dbReference type="Proteomes" id="UP001177023">
    <property type="component" value="Unassembled WGS sequence"/>
</dbReference>
<evidence type="ECO:0000256" key="2">
    <source>
        <dbReference type="ARBA" id="ARBA00022692"/>
    </source>
</evidence>
<evidence type="ECO:0000256" key="3">
    <source>
        <dbReference type="ARBA" id="ARBA00022989"/>
    </source>
</evidence>
<evidence type="ECO:0000313" key="9">
    <source>
        <dbReference type="Proteomes" id="UP001177023"/>
    </source>
</evidence>
<keyword evidence="7" id="KW-0732">Signal</keyword>
<dbReference type="GO" id="GO:0016020">
    <property type="term" value="C:membrane"/>
    <property type="evidence" value="ECO:0007669"/>
    <property type="project" value="UniProtKB-SubCell"/>
</dbReference>
<feature type="chain" id="PRO_5041306858" evidence="7">
    <location>
        <begin position="18"/>
        <end position="202"/>
    </location>
</feature>
<comment type="caution">
    <text evidence="8">The sequence shown here is derived from an EMBL/GenBank/DDBJ whole genome shotgun (WGS) entry which is preliminary data.</text>
</comment>
<keyword evidence="4 6" id="KW-0472">Membrane</keyword>
<evidence type="ECO:0000256" key="4">
    <source>
        <dbReference type="ARBA" id="ARBA00023136"/>
    </source>
</evidence>
<feature type="transmembrane region" description="Helical" evidence="6">
    <location>
        <begin position="35"/>
        <end position="59"/>
    </location>
</feature>
<accession>A0AA36FRL0</accession>
<keyword evidence="9" id="KW-1185">Reference proteome</keyword>
<feature type="region of interest" description="Disordered" evidence="5">
    <location>
        <begin position="176"/>
        <end position="202"/>
    </location>
</feature>
<evidence type="ECO:0000256" key="5">
    <source>
        <dbReference type="SAM" id="MobiDB-lite"/>
    </source>
</evidence>
<feature type="transmembrane region" description="Helical" evidence="6">
    <location>
        <begin position="122"/>
        <end position="145"/>
    </location>
</feature>
<proteinExistence type="predicted"/>
<evidence type="ECO:0000256" key="6">
    <source>
        <dbReference type="SAM" id="Phobius"/>
    </source>
</evidence>
<sequence length="202" mass="23143">TLLFIFIAVHFFLLDVGQDSVLIHCVEDDEQTRISAFIMSIVTIILDVFTLVGVVFLWVSTRRKLRLPTMAVNARFQLRLSLTVLYAFGPMVIMHSFFLVEYNVLYGLLRLDPTITLRTSKMWQGILTLTPLYTVLSPIMVRYFLRRSKEKAKSRNKPKNAAGWRQRLGHFLGGALRRTPKNLGSPTTTTEKNDLQPELVAE</sequence>
<reference evidence="8" key="1">
    <citation type="submission" date="2023-06" db="EMBL/GenBank/DDBJ databases">
        <authorList>
            <person name="Delattre M."/>
        </authorList>
    </citation>
    <scope>NUCLEOTIDE SEQUENCE</scope>
    <source>
        <strain evidence="8">AF72</strain>
    </source>
</reference>
<feature type="non-terminal residue" evidence="8">
    <location>
        <position position="202"/>
    </location>
</feature>